<comment type="caution">
    <text evidence="1">The sequence shown here is derived from an EMBL/GenBank/DDBJ whole genome shotgun (WGS) entry which is preliminary data.</text>
</comment>
<protein>
    <submittedName>
        <fullName evidence="1">Uncharacterized protein</fullName>
    </submittedName>
</protein>
<evidence type="ECO:0000313" key="2">
    <source>
        <dbReference type="Proteomes" id="UP000663852"/>
    </source>
</evidence>
<reference evidence="1" key="1">
    <citation type="submission" date="2021-02" db="EMBL/GenBank/DDBJ databases">
        <authorList>
            <person name="Nowell W R."/>
        </authorList>
    </citation>
    <scope>NUCLEOTIDE SEQUENCE</scope>
</reference>
<dbReference type="Proteomes" id="UP000663852">
    <property type="component" value="Unassembled WGS sequence"/>
</dbReference>
<accession>A0A815IIK3</accession>
<gene>
    <name evidence="1" type="ORF">EDS130_LOCUS34278</name>
</gene>
<sequence length="85" mass="10131">MATNQHKQCKNGIHIHSEQNRTNHLFEFYNEVENESCKESDGGWQIRQEIRNQWDAIHQAIDENNPEHLNNLLPSKNLCYCYAKY</sequence>
<dbReference type="EMBL" id="CAJNOJ010000285">
    <property type="protein sequence ID" value="CAF1369271.1"/>
    <property type="molecule type" value="Genomic_DNA"/>
</dbReference>
<dbReference type="AlphaFoldDB" id="A0A815IIK3"/>
<proteinExistence type="predicted"/>
<organism evidence="1 2">
    <name type="scientific">Adineta ricciae</name>
    <name type="common">Rotifer</name>
    <dbReference type="NCBI Taxonomy" id="249248"/>
    <lineage>
        <taxon>Eukaryota</taxon>
        <taxon>Metazoa</taxon>
        <taxon>Spiralia</taxon>
        <taxon>Gnathifera</taxon>
        <taxon>Rotifera</taxon>
        <taxon>Eurotatoria</taxon>
        <taxon>Bdelloidea</taxon>
        <taxon>Adinetida</taxon>
        <taxon>Adinetidae</taxon>
        <taxon>Adineta</taxon>
    </lineage>
</organism>
<evidence type="ECO:0000313" key="1">
    <source>
        <dbReference type="EMBL" id="CAF1369271.1"/>
    </source>
</evidence>
<name>A0A815IIK3_ADIRI</name>